<protein>
    <submittedName>
        <fullName evidence="3">Uncharacterized protein</fullName>
    </submittedName>
</protein>
<evidence type="ECO:0000256" key="2">
    <source>
        <dbReference type="SAM" id="MobiDB-lite"/>
    </source>
</evidence>
<gene>
    <name evidence="3" type="ORF">D9619_002155</name>
</gene>
<evidence type="ECO:0000256" key="1">
    <source>
        <dbReference type="SAM" id="Coils"/>
    </source>
</evidence>
<feature type="compositionally biased region" description="Polar residues" evidence="2">
    <location>
        <begin position="157"/>
        <end position="174"/>
    </location>
</feature>
<accession>A0A8H5BEL3</accession>
<organism evidence="3 4">
    <name type="scientific">Psilocybe cf. subviscida</name>
    <dbReference type="NCBI Taxonomy" id="2480587"/>
    <lineage>
        <taxon>Eukaryota</taxon>
        <taxon>Fungi</taxon>
        <taxon>Dikarya</taxon>
        <taxon>Basidiomycota</taxon>
        <taxon>Agaricomycotina</taxon>
        <taxon>Agaricomycetes</taxon>
        <taxon>Agaricomycetidae</taxon>
        <taxon>Agaricales</taxon>
        <taxon>Agaricineae</taxon>
        <taxon>Strophariaceae</taxon>
        <taxon>Psilocybe</taxon>
    </lineage>
</organism>
<evidence type="ECO:0000313" key="3">
    <source>
        <dbReference type="EMBL" id="KAF5320767.1"/>
    </source>
</evidence>
<dbReference type="Proteomes" id="UP000567179">
    <property type="component" value="Unassembled WGS sequence"/>
</dbReference>
<feature type="region of interest" description="Disordered" evidence="2">
    <location>
        <begin position="146"/>
        <end position="174"/>
    </location>
</feature>
<reference evidence="3 4" key="1">
    <citation type="journal article" date="2020" name="ISME J.">
        <title>Uncovering the hidden diversity of litter-decomposition mechanisms in mushroom-forming fungi.</title>
        <authorList>
            <person name="Floudas D."/>
            <person name="Bentzer J."/>
            <person name="Ahren D."/>
            <person name="Johansson T."/>
            <person name="Persson P."/>
            <person name="Tunlid A."/>
        </authorList>
    </citation>
    <scope>NUCLEOTIDE SEQUENCE [LARGE SCALE GENOMIC DNA]</scope>
    <source>
        <strain evidence="3 4">CBS 101986</strain>
    </source>
</reference>
<keyword evidence="4" id="KW-1185">Reference proteome</keyword>
<evidence type="ECO:0000313" key="4">
    <source>
        <dbReference type="Proteomes" id="UP000567179"/>
    </source>
</evidence>
<dbReference type="AlphaFoldDB" id="A0A8H5BEL3"/>
<proteinExistence type="predicted"/>
<dbReference type="OrthoDB" id="2730545at2759"/>
<feature type="coiled-coil region" evidence="1">
    <location>
        <begin position="8"/>
        <end position="77"/>
    </location>
</feature>
<name>A0A8H5BEL3_9AGAR</name>
<keyword evidence="1" id="KW-0175">Coiled coil</keyword>
<dbReference type="EMBL" id="JAACJJ010000028">
    <property type="protein sequence ID" value="KAF5320767.1"/>
    <property type="molecule type" value="Genomic_DNA"/>
</dbReference>
<comment type="caution">
    <text evidence="3">The sequence shown here is derived from an EMBL/GenBank/DDBJ whole genome shotgun (WGS) entry which is preliminary data.</text>
</comment>
<sequence length="800" mass="90350">MDSLYDTLKNALQQAADCRKLFEDAKEESQRLAAKYQDIVAERQTLREANRTMNSTIFQLRAKVEDLETQLELQLDNMTRPCACRTQGSSITSDKRDGAPVMLDSKPPAPIPISALDGKDVVENVAQGRQPRDFTEQETRPKIMVRQDDSSNKVRVGSNTSISRPPSISSNGKSPTFDSRIWGFNHRSRFPDAPSHHSLTSYDVQGRTQHDIKETAKQQAGIPFVLIAEDALAIAHRVPTFLDDMQLLVPDNLVSIAARTLCSNASYRIAESASERWRGLVVSKSRCPHAGPSAWNTTTTVPLIHTSPPEVETQEVQNPTHILIHPQSFFHFNVEDATRTCLNPNPPSTDLASIRFPTWPAFFDMVVDTRCEPPEKHQEIHPHLWRCQDHLVSDSLAEGVDGALFENERCDADHHTPDFRRLLPQCWRALHLVKDENKLPLARYLLGSGGFVGYEAPSLERYLVKRGVAYVSHPWGPQEQEARLRPLAPLVQAGIPFVVTAQDALAIVHRVSVPLPCWEMQLLVPDSLVSIVARTLCANTPYCIAESASREWRGFVMSKSRRLYPGPSAWNATTTVPLVHISPEEAESQELQSPVHILVHPQSFFHFNVEDATRTCLNPNPPSADLVSIRFPTWPAFFDMVVDTRYEPPRKHSRIDSYLWSCHDYLVNESLADKVDGALFENEPYHGDHHTFDFKRLLPQCWKALDLVKDENKLSLARYLLGPGGEAGYQAPSLERYLVKQSIATRRGLQPPAPLYPAGITSDQVPVLLRKLQANYVAQKPTFDMLYRRWPRIFRHLPKF</sequence>